<dbReference type="SUPFAM" id="SSF52540">
    <property type="entry name" value="P-loop containing nucleoside triphosphate hydrolases"/>
    <property type="match status" value="1"/>
</dbReference>
<dbReference type="PROSITE" id="PS00211">
    <property type="entry name" value="ABC_TRANSPORTER_1"/>
    <property type="match status" value="1"/>
</dbReference>
<name>A0ABN2N5Q6_9PSEU</name>
<feature type="domain" description="ABC transporter" evidence="4">
    <location>
        <begin position="10"/>
        <end position="241"/>
    </location>
</feature>
<evidence type="ECO:0000313" key="6">
    <source>
        <dbReference type="Proteomes" id="UP001500449"/>
    </source>
</evidence>
<dbReference type="InterPro" id="IPR003593">
    <property type="entry name" value="AAA+_ATPase"/>
</dbReference>
<reference evidence="5 6" key="1">
    <citation type="journal article" date="2019" name="Int. J. Syst. Evol. Microbiol.">
        <title>The Global Catalogue of Microorganisms (GCM) 10K type strain sequencing project: providing services to taxonomists for standard genome sequencing and annotation.</title>
        <authorList>
            <consortium name="The Broad Institute Genomics Platform"/>
            <consortium name="The Broad Institute Genome Sequencing Center for Infectious Disease"/>
            <person name="Wu L."/>
            <person name="Ma J."/>
        </authorList>
    </citation>
    <scope>NUCLEOTIDE SEQUENCE [LARGE SCALE GENOMIC DNA]</scope>
    <source>
        <strain evidence="5 6">JCM 16009</strain>
    </source>
</reference>
<dbReference type="EMBL" id="BAAAQK010000011">
    <property type="protein sequence ID" value="GAA1853996.1"/>
    <property type="molecule type" value="Genomic_DNA"/>
</dbReference>
<dbReference type="InterPro" id="IPR003439">
    <property type="entry name" value="ABC_transporter-like_ATP-bd"/>
</dbReference>
<evidence type="ECO:0000256" key="1">
    <source>
        <dbReference type="ARBA" id="ARBA00022448"/>
    </source>
</evidence>
<dbReference type="PANTHER" id="PTHR42788">
    <property type="entry name" value="TAURINE IMPORT ATP-BINDING PROTEIN-RELATED"/>
    <property type="match status" value="1"/>
</dbReference>
<sequence length="273" mass="30091">MTLRADGRLLEFDGVSQRYPSPTDRAADFVAVRDITLQIPAGEFVSVVGPTGCGKSTLLSAISGLRPASEGQVRIGGDVVTGIRSDVGFIFQQDALLPWRTALQNVELGLRFRGLPRAAARDWLARVGLAEFEDRYPHQLSGGMRKRVAVASTLVYEPDILLMDEPFSALDIQTRTLMENDLLHVWEEAGKNTVIFVTHDLEEAIGMSDRILVMTASPGRILGDYRVDLPRPRDLLEVKMTDEFAEIYRAIWKDLSGEVIAANKLRIPGAVGT</sequence>
<keyword evidence="6" id="KW-1185">Reference proteome</keyword>
<dbReference type="RefSeq" id="WP_344418393.1">
    <property type="nucleotide sequence ID" value="NZ_BAAAQK010000011.1"/>
</dbReference>
<dbReference type="SMART" id="SM00382">
    <property type="entry name" value="AAA"/>
    <property type="match status" value="1"/>
</dbReference>
<dbReference type="InterPro" id="IPR027417">
    <property type="entry name" value="P-loop_NTPase"/>
</dbReference>
<evidence type="ECO:0000256" key="3">
    <source>
        <dbReference type="ARBA" id="ARBA00022840"/>
    </source>
</evidence>
<dbReference type="InterPro" id="IPR017871">
    <property type="entry name" value="ABC_transporter-like_CS"/>
</dbReference>
<keyword evidence="3 5" id="KW-0067">ATP-binding</keyword>
<dbReference type="Proteomes" id="UP001500449">
    <property type="component" value="Unassembled WGS sequence"/>
</dbReference>
<comment type="caution">
    <text evidence="5">The sequence shown here is derived from an EMBL/GenBank/DDBJ whole genome shotgun (WGS) entry which is preliminary data.</text>
</comment>
<accession>A0ABN2N5Q6</accession>
<dbReference type="Gene3D" id="3.40.50.300">
    <property type="entry name" value="P-loop containing nucleotide triphosphate hydrolases"/>
    <property type="match status" value="1"/>
</dbReference>
<keyword evidence="1" id="KW-0813">Transport</keyword>
<dbReference type="InterPro" id="IPR050166">
    <property type="entry name" value="ABC_transporter_ATP-bind"/>
</dbReference>
<evidence type="ECO:0000313" key="5">
    <source>
        <dbReference type="EMBL" id="GAA1853996.1"/>
    </source>
</evidence>
<dbReference type="PROSITE" id="PS50893">
    <property type="entry name" value="ABC_TRANSPORTER_2"/>
    <property type="match status" value="1"/>
</dbReference>
<gene>
    <name evidence="5" type="ORF">GCM10009836_37580</name>
</gene>
<dbReference type="CDD" id="cd03293">
    <property type="entry name" value="ABC_NrtD_SsuB_transporters"/>
    <property type="match status" value="1"/>
</dbReference>
<organism evidence="5 6">
    <name type="scientific">Pseudonocardia ailaonensis</name>
    <dbReference type="NCBI Taxonomy" id="367279"/>
    <lineage>
        <taxon>Bacteria</taxon>
        <taxon>Bacillati</taxon>
        <taxon>Actinomycetota</taxon>
        <taxon>Actinomycetes</taxon>
        <taxon>Pseudonocardiales</taxon>
        <taxon>Pseudonocardiaceae</taxon>
        <taxon>Pseudonocardia</taxon>
    </lineage>
</organism>
<evidence type="ECO:0000256" key="2">
    <source>
        <dbReference type="ARBA" id="ARBA00022741"/>
    </source>
</evidence>
<dbReference type="GO" id="GO:0005524">
    <property type="term" value="F:ATP binding"/>
    <property type="evidence" value="ECO:0007669"/>
    <property type="project" value="UniProtKB-KW"/>
</dbReference>
<proteinExistence type="predicted"/>
<evidence type="ECO:0000259" key="4">
    <source>
        <dbReference type="PROSITE" id="PS50893"/>
    </source>
</evidence>
<dbReference type="PANTHER" id="PTHR42788:SF13">
    <property type="entry name" value="ALIPHATIC SULFONATES IMPORT ATP-BINDING PROTEIN SSUB"/>
    <property type="match status" value="1"/>
</dbReference>
<protein>
    <submittedName>
        <fullName evidence="5">ABC transporter ATP-binding protein</fullName>
    </submittedName>
</protein>
<dbReference type="Pfam" id="PF00005">
    <property type="entry name" value="ABC_tran"/>
    <property type="match status" value="1"/>
</dbReference>
<keyword evidence="2" id="KW-0547">Nucleotide-binding</keyword>